<dbReference type="Proteomes" id="UP001224359">
    <property type="component" value="Unassembled WGS sequence"/>
</dbReference>
<name>A0ABT9VI23_9BACI</name>
<keyword evidence="4" id="KW-0963">Cytoplasm</keyword>
<proteinExistence type="inferred from homology"/>
<dbReference type="InterPro" id="IPR003442">
    <property type="entry name" value="T6A_TsaE"/>
</dbReference>
<keyword evidence="5" id="KW-0819">tRNA processing</keyword>
<dbReference type="NCBIfam" id="TIGR00150">
    <property type="entry name" value="T6A_YjeE"/>
    <property type="match status" value="1"/>
</dbReference>
<keyword evidence="9" id="KW-0460">Magnesium</keyword>
<evidence type="ECO:0000256" key="7">
    <source>
        <dbReference type="ARBA" id="ARBA00022741"/>
    </source>
</evidence>
<keyword evidence="7" id="KW-0547">Nucleotide-binding</keyword>
<dbReference type="PANTHER" id="PTHR33540">
    <property type="entry name" value="TRNA THREONYLCARBAMOYLADENOSINE BIOSYNTHESIS PROTEIN TSAE"/>
    <property type="match status" value="1"/>
</dbReference>
<comment type="similarity">
    <text evidence="2">Belongs to the TsaE family.</text>
</comment>
<evidence type="ECO:0000256" key="2">
    <source>
        <dbReference type="ARBA" id="ARBA00007599"/>
    </source>
</evidence>
<comment type="caution">
    <text evidence="11">The sequence shown here is derived from an EMBL/GenBank/DDBJ whole genome shotgun (WGS) entry which is preliminary data.</text>
</comment>
<evidence type="ECO:0000256" key="6">
    <source>
        <dbReference type="ARBA" id="ARBA00022723"/>
    </source>
</evidence>
<protein>
    <recommendedName>
        <fullName evidence="3">tRNA threonylcarbamoyladenosine biosynthesis protein TsaE</fullName>
    </recommendedName>
    <alternativeName>
        <fullName evidence="10">t(6)A37 threonylcarbamoyladenosine biosynthesis protein TsaE</fullName>
    </alternativeName>
</protein>
<keyword evidence="6" id="KW-0479">Metal-binding</keyword>
<dbReference type="Pfam" id="PF02367">
    <property type="entry name" value="TsaE"/>
    <property type="match status" value="1"/>
</dbReference>
<organism evidence="11 12">
    <name type="scientific">Alkalibacillus salilacus</name>
    <dbReference type="NCBI Taxonomy" id="284582"/>
    <lineage>
        <taxon>Bacteria</taxon>
        <taxon>Bacillati</taxon>
        <taxon>Bacillota</taxon>
        <taxon>Bacilli</taxon>
        <taxon>Bacillales</taxon>
        <taxon>Bacillaceae</taxon>
        <taxon>Alkalibacillus</taxon>
    </lineage>
</organism>
<evidence type="ECO:0000313" key="11">
    <source>
        <dbReference type="EMBL" id="MDQ0160618.1"/>
    </source>
</evidence>
<evidence type="ECO:0000256" key="9">
    <source>
        <dbReference type="ARBA" id="ARBA00022842"/>
    </source>
</evidence>
<evidence type="ECO:0000256" key="5">
    <source>
        <dbReference type="ARBA" id="ARBA00022694"/>
    </source>
</evidence>
<sequence>MFQFTMSSEESTKQLAERIGQRLQANDVLTLDGDLGAGKTTFTKGLALGLDVKRTVNSPTFTIVKQYRGRLPLFHMDVYRLEDSEEDIGFDDYFDADGVTVIEWSQFIEEFLPSERLGIYIEKTGDDKRLITLTPYGDRFERLCEEIKL</sequence>
<dbReference type="InterPro" id="IPR027417">
    <property type="entry name" value="P-loop_NTPase"/>
</dbReference>
<gene>
    <name evidence="11" type="ORF">J2S77_002622</name>
</gene>
<dbReference type="RefSeq" id="WP_370871849.1">
    <property type="nucleotide sequence ID" value="NZ_JAUSTQ010000015.1"/>
</dbReference>
<dbReference type="SUPFAM" id="SSF52540">
    <property type="entry name" value="P-loop containing nucleoside triphosphate hydrolases"/>
    <property type="match status" value="1"/>
</dbReference>
<reference evidence="11 12" key="1">
    <citation type="submission" date="2023-07" db="EMBL/GenBank/DDBJ databases">
        <title>Genomic Encyclopedia of Type Strains, Phase IV (KMG-IV): sequencing the most valuable type-strain genomes for metagenomic binning, comparative biology and taxonomic classification.</title>
        <authorList>
            <person name="Goeker M."/>
        </authorList>
    </citation>
    <scope>NUCLEOTIDE SEQUENCE [LARGE SCALE GENOMIC DNA]</scope>
    <source>
        <strain evidence="11 12">DSM 16460</strain>
    </source>
</reference>
<dbReference type="Gene3D" id="3.40.50.300">
    <property type="entry name" value="P-loop containing nucleotide triphosphate hydrolases"/>
    <property type="match status" value="1"/>
</dbReference>
<evidence type="ECO:0000256" key="1">
    <source>
        <dbReference type="ARBA" id="ARBA00004496"/>
    </source>
</evidence>
<keyword evidence="8" id="KW-0067">ATP-binding</keyword>
<dbReference type="PANTHER" id="PTHR33540:SF2">
    <property type="entry name" value="TRNA THREONYLCARBAMOYLADENOSINE BIOSYNTHESIS PROTEIN TSAE"/>
    <property type="match status" value="1"/>
</dbReference>
<evidence type="ECO:0000256" key="8">
    <source>
        <dbReference type="ARBA" id="ARBA00022840"/>
    </source>
</evidence>
<accession>A0ABT9VI23</accession>
<evidence type="ECO:0000313" key="12">
    <source>
        <dbReference type="Proteomes" id="UP001224359"/>
    </source>
</evidence>
<evidence type="ECO:0000256" key="3">
    <source>
        <dbReference type="ARBA" id="ARBA00019010"/>
    </source>
</evidence>
<keyword evidence="12" id="KW-1185">Reference proteome</keyword>
<evidence type="ECO:0000256" key="10">
    <source>
        <dbReference type="ARBA" id="ARBA00032441"/>
    </source>
</evidence>
<evidence type="ECO:0000256" key="4">
    <source>
        <dbReference type="ARBA" id="ARBA00022490"/>
    </source>
</evidence>
<dbReference type="EMBL" id="JAUSTQ010000015">
    <property type="protein sequence ID" value="MDQ0160618.1"/>
    <property type="molecule type" value="Genomic_DNA"/>
</dbReference>
<comment type="subcellular location">
    <subcellularLocation>
        <location evidence="1">Cytoplasm</location>
    </subcellularLocation>
</comment>